<feature type="compositionally biased region" description="Basic residues" evidence="1">
    <location>
        <begin position="74"/>
        <end position="99"/>
    </location>
</feature>
<organism evidence="2">
    <name type="scientific">Dulem virus 32</name>
    <dbReference type="NCBI Taxonomy" id="3145750"/>
    <lineage>
        <taxon>Viruses</taxon>
        <taxon>Duplodnaviria</taxon>
        <taxon>Heunggongvirae</taxon>
        <taxon>Uroviricota</taxon>
        <taxon>Caudoviricetes</taxon>
    </lineage>
</organism>
<protein>
    <submittedName>
        <fullName evidence="2">Uncharacterized protein</fullName>
    </submittedName>
</protein>
<sequence>MPSKSTPRIRFFSAASIPSPIPWIVSSQAWSVSPTPPGTPPCGGSSRPPPRWEWCSRSGGHCDDAPHVCRYRHRLHHRRSPPQRTSRRPRSCRGSRNLRRGGAPQSIQSRAIRRRNHQALRASLRRNQVRRKWLDLCDLRNPVPVRHNRGRTSHGEDAAMTATAATIAPTRILGIDPGNEESAYALIRVDSCEPIGIGKVSNHMMRSNLERMLKGGNTLPAIEMIASYGMPVGREVFETCLEIGRLMQITETENPSLETMQIYRREIKLHICHSPNANDATIRQALVDRFAPGERNYGKGTKQYPGWFYDFKADIWQAYAVAVTAADRVAGRL</sequence>
<dbReference type="EMBL" id="PP511597">
    <property type="protein sequence ID" value="XCD05796.1"/>
    <property type="molecule type" value="Genomic_DNA"/>
</dbReference>
<accession>A0AAU8B3E1</accession>
<feature type="region of interest" description="Disordered" evidence="1">
    <location>
        <begin position="74"/>
        <end position="115"/>
    </location>
</feature>
<feature type="region of interest" description="Disordered" evidence="1">
    <location>
        <begin position="30"/>
        <end position="50"/>
    </location>
</feature>
<proteinExistence type="predicted"/>
<name>A0AAU8B3E1_9CAUD</name>
<evidence type="ECO:0000313" key="2">
    <source>
        <dbReference type="EMBL" id="XCD05796.1"/>
    </source>
</evidence>
<evidence type="ECO:0000256" key="1">
    <source>
        <dbReference type="SAM" id="MobiDB-lite"/>
    </source>
</evidence>
<reference evidence="2" key="1">
    <citation type="submission" date="2024-03" db="EMBL/GenBank/DDBJ databases">
        <title>Diverse circular DNA viruses in blood, oral, and fecal samples of captive lemurs.</title>
        <authorList>
            <person name="Paietta E.N."/>
            <person name="Kraberger S."/>
            <person name="Lund M.C."/>
            <person name="Custer J.M."/>
            <person name="Vargas K.M."/>
            <person name="Ehmke E.E."/>
            <person name="Yoder A.D."/>
            <person name="Varsani A."/>
        </authorList>
    </citation>
    <scope>NUCLEOTIDE SEQUENCE</scope>
    <source>
        <strain evidence="2">Duke_24SF_91</strain>
    </source>
</reference>